<gene>
    <name evidence="1" type="ORF">F4820DRAFT_455562</name>
</gene>
<organism evidence="1 2">
    <name type="scientific">Hypoxylon rubiginosum</name>
    <dbReference type="NCBI Taxonomy" id="110542"/>
    <lineage>
        <taxon>Eukaryota</taxon>
        <taxon>Fungi</taxon>
        <taxon>Dikarya</taxon>
        <taxon>Ascomycota</taxon>
        <taxon>Pezizomycotina</taxon>
        <taxon>Sordariomycetes</taxon>
        <taxon>Xylariomycetidae</taxon>
        <taxon>Xylariales</taxon>
        <taxon>Hypoxylaceae</taxon>
        <taxon>Hypoxylon</taxon>
    </lineage>
</organism>
<evidence type="ECO:0000313" key="2">
    <source>
        <dbReference type="Proteomes" id="UP001497700"/>
    </source>
</evidence>
<evidence type="ECO:0000313" key="1">
    <source>
        <dbReference type="EMBL" id="KAI4869882.1"/>
    </source>
</evidence>
<reference evidence="1 2" key="1">
    <citation type="journal article" date="2022" name="New Phytol.">
        <title>Ecological generalism drives hyperdiversity of secondary metabolite gene clusters in xylarialean endophytes.</title>
        <authorList>
            <person name="Franco M.E.E."/>
            <person name="Wisecaver J.H."/>
            <person name="Arnold A.E."/>
            <person name="Ju Y.M."/>
            <person name="Slot J.C."/>
            <person name="Ahrendt S."/>
            <person name="Moore L.P."/>
            <person name="Eastman K.E."/>
            <person name="Scott K."/>
            <person name="Konkel Z."/>
            <person name="Mondo S.J."/>
            <person name="Kuo A."/>
            <person name="Hayes R.D."/>
            <person name="Haridas S."/>
            <person name="Andreopoulos B."/>
            <person name="Riley R."/>
            <person name="LaButti K."/>
            <person name="Pangilinan J."/>
            <person name="Lipzen A."/>
            <person name="Amirebrahimi M."/>
            <person name="Yan J."/>
            <person name="Adam C."/>
            <person name="Keymanesh K."/>
            <person name="Ng V."/>
            <person name="Louie K."/>
            <person name="Northen T."/>
            <person name="Drula E."/>
            <person name="Henrissat B."/>
            <person name="Hsieh H.M."/>
            <person name="Youens-Clark K."/>
            <person name="Lutzoni F."/>
            <person name="Miadlikowska J."/>
            <person name="Eastwood D.C."/>
            <person name="Hamelin R.C."/>
            <person name="Grigoriev I.V."/>
            <person name="U'Ren J.M."/>
        </authorList>
    </citation>
    <scope>NUCLEOTIDE SEQUENCE [LARGE SCALE GENOMIC DNA]</scope>
    <source>
        <strain evidence="1 2">CBS 119005</strain>
    </source>
</reference>
<name>A0ACB9ZET6_9PEZI</name>
<sequence>MFQQYERVPKHYELSAQYSETGQKDKPSLSLVSVGGNSDEKCHFSFEALRPNVFRTTFTTSQHPLPPHPSAKRPEPAFGSTGPEVSVDVEERFQTIQFGDARAVISWSNSPVVSLFLSGQQKPLYHDLDFRSYALDGTGVAHYLTHKVDTLHVGLGEKAAPMDLSGRSFTITASDTFGYDAYRTDPLYKHIPLLINVTPKGCVGIFSTTHSRAMWAVGSEIDGMWGHFKVYRQAHGGLEEYLIVGKTVAEVVRSYAELVGFPLLVPRYMMGYVGGGMKYSMEDTPRGSDSILNFIKNAESHGMPCSAFQMSSGYTVAETEPKTRNVFTWNQHRFPNPREFTRECHKHGVRLLANVKPYVLENHPAYPELSRIGAFFKDPNTMATAVARLWSAGGGESGEGSHIDLTSKAGYDWWYKGVKDLKDVGIDAMWNDNNEFNTPSDDWQCALETVTVPPGETRTHIGFWGRALNTELVGKSSHDATAEAEPGVRPFVLTRSATAGTMRYCASSWSGDNVTSWEGMKGANALALNAGFSLIQCYGHDIGGFEGPQPTPEHLVRWIQLGIHSPRFAINCYKTNPDDNLIGEVIEPWQYPSVEHIIRDAIKRRYELVPYTYSLMLKSHREAIPPQRWTGWGYESDPTVWTKELLKGDTQYWFGDALLVAGVYEPGVSSARVYLPTRGTSDDDNNNNDGDAGFLNLSAPYQFLRAGAWHDVSSTWHSSIPVLARVGSAVPTGKPTPTTCVAAEDPEFPGMERDDYRGVEIFPPPLAQFPHWPSANGHAAAAAVTSPNGGSGSGGRADTKWFRNAWLEDDGISTAEKADACEVSIAYGVSGDAIRVRVQLRKEGGFEPLWLRGGVTVVLPVGEERAVELESEEDGGSGGSLKDLGRDERGRRIWKLSRENFEVFQRYGDAIGPDPRHRAIAVHASSDAPTTYVEQDLQLEHLPGFFEAQPSGGGGAVPNVGCGEGKARAAASLKLVVLDSRLESWSNSFSSLWTSKDVFLRLVDVMNMNPSALWLLRSEYDGFHHFLSSSSSSEGEKSGPVDTYYIGTSNFVLIWTFDRRGRNPSQTHTQTRTHALWILRQQQSINSSAPAAWFLHVLRRHQDHVRSPFLLAYAAALGTCCTFDGEIAYRAHVVRLIERQTGYSTRSPSIEDRLGVQSLTVSIKEVGQVLNHNANKERHFRLMGRVLDFFVAANGGGEEAESTKRLLAAIPLLRSRMHASEEYLKYLKERAERLSTVLFALLTHEDSATHAELADASRQVAEAARRDSSSMKTVAIMTMAFLPATFFAALFSVPSLDWRPGPGRGVVQDTFWVYWAFTLPATALVFGLWLLFDYRAAGRDGGEMEEEEGGSRRSWDQGRPRGVDSKLNRRKSTSY</sequence>
<dbReference type="EMBL" id="MU393427">
    <property type="protein sequence ID" value="KAI4869882.1"/>
    <property type="molecule type" value="Genomic_DNA"/>
</dbReference>
<accession>A0ACB9ZET6</accession>
<keyword evidence="1" id="KW-0378">Hydrolase</keyword>
<proteinExistence type="predicted"/>
<comment type="caution">
    <text evidence="1">The sequence shown here is derived from an EMBL/GenBank/DDBJ whole genome shotgun (WGS) entry which is preliminary data.</text>
</comment>
<protein>
    <submittedName>
        <fullName evidence="1">Glycoside hydrolase family 31 protein</fullName>
    </submittedName>
</protein>
<dbReference type="Proteomes" id="UP001497700">
    <property type="component" value="Unassembled WGS sequence"/>
</dbReference>
<keyword evidence="2" id="KW-1185">Reference proteome</keyword>